<dbReference type="Pfam" id="PF13511">
    <property type="entry name" value="DUF4124"/>
    <property type="match status" value="1"/>
</dbReference>
<protein>
    <submittedName>
        <fullName evidence="4">Uncharacterized protein DUF4124</fullName>
    </submittedName>
</protein>
<feature type="domain" description="DUF4124" evidence="3">
    <location>
        <begin position="46"/>
        <end position="97"/>
    </location>
</feature>
<keyword evidence="1" id="KW-0175">Coiled coil</keyword>
<organism evidence="4 5">
    <name type="scientific">Aquabacterium commune</name>
    <dbReference type="NCBI Taxonomy" id="70586"/>
    <lineage>
        <taxon>Bacteria</taxon>
        <taxon>Pseudomonadati</taxon>
        <taxon>Pseudomonadota</taxon>
        <taxon>Betaproteobacteria</taxon>
        <taxon>Burkholderiales</taxon>
        <taxon>Aquabacterium</taxon>
    </lineage>
</organism>
<comment type="caution">
    <text evidence="4">The sequence shown here is derived from an EMBL/GenBank/DDBJ whole genome shotgun (WGS) entry which is preliminary data.</text>
</comment>
<accession>A0A4V3CV71</accession>
<proteinExistence type="predicted"/>
<evidence type="ECO:0000256" key="2">
    <source>
        <dbReference type="SAM" id="MobiDB-lite"/>
    </source>
</evidence>
<gene>
    <name evidence="4" type="ORF">EV672_108113</name>
</gene>
<dbReference type="Proteomes" id="UP000294593">
    <property type="component" value="Unassembled WGS sequence"/>
</dbReference>
<feature type="compositionally biased region" description="Basic and acidic residues" evidence="2">
    <location>
        <begin position="7"/>
        <end position="20"/>
    </location>
</feature>
<name>A0A4V3CV71_9BURK</name>
<evidence type="ECO:0000313" key="5">
    <source>
        <dbReference type="Proteomes" id="UP000294593"/>
    </source>
</evidence>
<dbReference type="AlphaFoldDB" id="A0A4V3CV71"/>
<evidence type="ECO:0000313" key="4">
    <source>
        <dbReference type="EMBL" id="TDP81328.1"/>
    </source>
</evidence>
<evidence type="ECO:0000259" key="3">
    <source>
        <dbReference type="Pfam" id="PF13511"/>
    </source>
</evidence>
<evidence type="ECO:0000256" key="1">
    <source>
        <dbReference type="SAM" id="Coils"/>
    </source>
</evidence>
<dbReference type="EMBL" id="SNXW01000008">
    <property type="protein sequence ID" value="TDP81328.1"/>
    <property type="molecule type" value="Genomic_DNA"/>
</dbReference>
<reference evidence="4 5" key="1">
    <citation type="submission" date="2019-03" db="EMBL/GenBank/DDBJ databases">
        <title>Genomic Encyclopedia of Type Strains, Phase IV (KMG-IV): sequencing the most valuable type-strain genomes for metagenomic binning, comparative biology and taxonomic classification.</title>
        <authorList>
            <person name="Goeker M."/>
        </authorList>
    </citation>
    <scope>NUCLEOTIDE SEQUENCE [LARGE SCALE GENOMIC DNA]</scope>
    <source>
        <strain evidence="4 5">DSM 11901</strain>
    </source>
</reference>
<feature type="coiled-coil region" evidence="1">
    <location>
        <begin position="99"/>
        <end position="169"/>
    </location>
</feature>
<keyword evidence="5" id="KW-1185">Reference proteome</keyword>
<dbReference type="InterPro" id="IPR025392">
    <property type="entry name" value="DUF4124"/>
</dbReference>
<feature type="region of interest" description="Disordered" evidence="2">
    <location>
        <begin position="1"/>
        <end position="22"/>
    </location>
</feature>
<dbReference type="RefSeq" id="WP_243738700.1">
    <property type="nucleotide sequence ID" value="NZ_SNXW01000008.1"/>
</dbReference>
<sequence length="252" mass="28272">MSLLSVADDRRSNRLHRPDGRGALPCAMAGMSARASVWLGLSATWLALAAPAQAAGIYSCVDANGKRHTSDRPIAECLDREQRVLNKDGSQRQTLPPRMNAEERALAEERQRLQEQAQAAQKDAVRRDRNLMLRFPDEAAHNKAREAALDDLRRGVILSERRLQDLRDERQPLLAETEFYKGRRLPYKLKSKLEANDAQQQAQRDIIQNQNAETVRINALYDAELARLRRLWAGAAPGSVPPASDAVPARKR</sequence>